<evidence type="ECO:0000256" key="1">
    <source>
        <dbReference type="SAM" id="MobiDB-lite"/>
    </source>
</evidence>
<feature type="compositionally biased region" description="Basic and acidic residues" evidence="1">
    <location>
        <begin position="1"/>
        <end position="11"/>
    </location>
</feature>
<dbReference type="RefSeq" id="WP_167164430.1">
    <property type="nucleotide sequence ID" value="NZ_BAAAOO010000002.1"/>
</dbReference>
<keyword evidence="2" id="KW-1133">Transmembrane helix</keyword>
<dbReference type="Proteomes" id="UP000749311">
    <property type="component" value="Unassembled WGS sequence"/>
</dbReference>
<feature type="region of interest" description="Disordered" evidence="1">
    <location>
        <begin position="1"/>
        <end position="55"/>
    </location>
</feature>
<dbReference type="EMBL" id="JAAMOZ010000001">
    <property type="protein sequence ID" value="NIH55796.1"/>
    <property type="molecule type" value="Genomic_DNA"/>
</dbReference>
<evidence type="ECO:0000256" key="2">
    <source>
        <dbReference type="SAM" id="Phobius"/>
    </source>
</evidence>
<accession>A0ABX0SGS7</accession>
<feature type="transmembrane region" description="Helical" evidence="2">
    <location>
        <begin position="81"/>
        <end position="103"/>
    </location>
</feature>
<evidence type="ECO:0000313" key="4">
    <source>
        <dbReference type="Proteomes" id="UP000749311"/>
    </source>
</evidence>
<keyword evidence="2" id="KW-0812">Transmembrane</keyword>
<proteinExistence type="predicted"/>
<organism evidence="3 4">
    <name type="scientific">Brooklawnia cerclae</name>
    <dbReference type="NCBI Taxonomy" id="349934"/>
    <lineage>
        <taxon>Bacteria</taxon>
        <taxon>Bacillati</taxon>
        <taxon>Actinomycetota</taxon>
        <taxon>Actinomycetes</taxon>
        <taxon>Propionibacteriales</taxon>
        <taxon>Propionibacteriaceae</taxon>
        <taxon>Brooklawnia</taxon>
    </lineage>
</organism>
<protein>
    <submittedName>
        <fullName evidence="3">Uncharacterized protein</fullName>
    </submittedName>
</protein>
<comment type="caution">
    <text evidence="3">The sequence shown here is derived from an EMBL/GenBank/DDBJ whole genome shotgun (WGS) entry which is preliminary data.</text>
</comment>
<name>A0ABX0SGS7_9ACTN</name>
<reference evidence="3 4" key="1">
    <citation type="submission" date="2020-02" db="EMBL/GenBank/DDBJ databases">
        <title>Sequencing the genomes of 1000 actinobacteria strains.</title>
        <authorList>
            <person name="Klenk H.-P."/>
        </authorList>
    </citation>
    <scope>NUCLEOTIDE SEQUENCE [LARGE SCALE GENOMIC DNA]</scope>
    <source>
        <strain evidence="3 4">DSM 19609</strain>
    </source>
</reference>
<gene>
    <name evidence="3" type="ORF">FB473_000441</name>
</gene>
<sequence length="412" mass="44376">MVDQHADDGFERPVSPRPVFQADPVSQATPVRGDTTIRRPAWSGPPGARTASRFDRPADRYEIPAPEPEARVFRFPWKRMIAWTIALVIVGVGAGWAYVRFWYDPLPDQDTIVEPSQTQGPRFARADEVVRQYLEALAAGDTATAMSMGPLGAGSTAAIRPDAYARSLASFPISDIRVPQVDSATTEVAASYRIGGQDVQTRFRVTRDDTGSWQLAASTVQVEFRNPNAQELPILLNDTAVPGGGLAELLPGRYQVGTGLPLITYPANNELTITNLEYQGQVQRVLTPELTDQGKQALLDAGRETLQACMNAGTLQPEGCPNSIVPSYPYDPASVRWELVNSPFADAVPALDPADQTVGQLSVVLQFAVSFTYTDGSTNGRQLLAPVSAGLSGSLLVDDADDFEVAWTTAGA</sequence>
<keyword evidence="4" id="KW-1185">Reference proteome</keyword>
<keyword evidence="2" id="KW-0472">Membrane</keyword>
<evidence type="ECO:0000313" key="3">
    <source>
        <dbReference type="EMBL" id="NIH55796.1"/>
    </source>
</evidence>